<accession>A0ACC3B2K1</accession>
<organism evidence="1 2">
    <name type="scientific">Aspergillus melleus</name>
    <dbReference type="NCBI Taxonomy" id="138277"/>
    <lineage>
        <taxon>Eukaryota</taxon>
        <taxon>Fungi</taxon>
        <taxon>Dikarya</taxon>
        <taxon>Ascomycota</taxon>
        <taxon>Pezizomycotina</taxon>
        <taxon>Eurotiomycetes</taxon>
        <taxon>Eurotiomycetidae</taxon>
        <taxon>Eurotiales</taxon>
        <taxon>Aspergillaceae</taxon>
        <taxon>Aspergillus</taxon>
        <taxon>Aspergillus subgen. Circumdati</taxon>
    </lineage>
</organism>
<comment type="caution">
    <text evidence="1">The sequence shown here is derived from an EMBL/GenBank/DDBJ whole genome shotgun (WGS) entry which is preliminary data.</text>
</comment>
<dbReference type="Proteomes" id="UP001177260">
    <property type="component" value="Unassembled WGS sequence"/>
</dbReference>
<keyword evidence="2" id="KW-1185">Reference proteome</keyword>
<evidence type="ECO:0000313" key="2">
    <source>
        <dbReference type="Proteomes" id="UP001177260"/>
    </source>
</evidence>
<protein>
    <submittedName>
        <fullName evidence="1">Uncharacterized protein</fullName>
    </submittedName>
</protein>
<sequence>MKHMDATVLSRGLQSIQDLLLVARFGIYHHIGTSIWAITSLCMRMCIEQGYHRPPRPIARRKLNLLQEQLQRRVFWECYMIAQYSSIILDRPHAIADSDILIGFPADANDEDIEAAEAAGSITDLDSFRTISASSASTDHTEITVFLLCLRLRQITSKIQTRFQQNSDSSSGSSDHDSMIESMTVRGKIYADLDELLSELDDWRHSAPTFPNPRCLFETQDWYDLLLMRERLILIRKAIDLVPKDNNIPPRDLCSLCLQYAVGTIMAFCPLFDEKTLTYTRSYFQTLFTAGLSIMFCISVTDHGSEAVANAAHALEQCARVLKTMGREIPEASHNVTMYESLRSRVLKNRAAVSRPANNPSEQIDQQTADYQTQAPHIQPHNLETSTAYNHNPQQPLFLNTHWPVLPSESVPQDPLLNDDLPLQDWLSWDMWDIWDIWDKSGRHPSWNLEAETGEYVYSETPFPGPTEGLEPMHPSLASLSTPFSA</sequence>
<proteinExistence type="predicted"/>
<name>A0ACC3B2K1_9EURO</name>
<dbReference type="EMBL" id="JAOPJF010000030">
    <property type="protein sequence ID" value="KAK1144565.1"/>
    <property type="molecule type" value="Genomic_DNA"/>
</dbReference>
<reference evidence="1 2" key="1">
    <citation type="journal article" date="2023" name="ACS Omega">
        <title>Identification of the Neoaspergillic Acid Biosynthesis Gene Cluster by Establishing an In Vitro CRISPR-Ribonucleoprotein Genetic System in Aspergillus melleus.</title>
        <authorList>
            <person name="Yuan B."/>
            <person name="Grau M.F."/>
            <person name="Murata R.M."/>
            <person name="Torok T."/>
            <person name="Venkateswaran K."/>
            <person name="Stajich J.E."/>
            <person name="Wang C.C.C."/>
        </authorList>
    </citation>
    <scope>NUCLEOTIDE SEQUENCE [LARGE SCALE GENOMIC DNA]</scope>
    <source>
        <strain evidence="1 2">IMV 1140</strain>
    </source>
</reference>
<evidence type="ECO:0000313" key="1">
    <source>
        <dbReference type="EMBL" id="KAK1144565.1"/>
    </source>
</evidence>
<gene>
    <name evidence="1" type="ORF">N8T08_005438</name>
</gene>